<dbReference type="eggNOG" id="KOG1809">
    <property type="taxonomic scope" value="Eukaryota"/>
</dbReference>
<feature type="compositionally biased region" description="Pro residues" evidence="2">
    <location>
        <begin position="1"/>
        <end position="11"/>
    </location>
</feature>
<dbReference type="AlphaFoldDB" id="D7FMF7"/>
<feature type="region of interest" description="Disordered" evidence="2">
    <location>
        <begin position="550"/>
        <end position="584"/>
    </location>
</feature>
<feature type="compositionally biased region" description="Gly residues" evidence="2">
    <location>
        <begin position="572"/>
        <end position="584"/>
    </location>
</feature>
<evidence type="ECO:0008006" key="5">
    <source>
        <dbReference type="Google" id="ProtNLM"/>
    </source>
</evidence>
<dbReference type="GO" id="GO:0045053">
    <property type="term" value="P:protein retention in Golgi apparatus"/>
    <property type="evidence" value="ECO:0007669"/>
    <property type="project" value="TreeGrafter"/>
</dbReference>
<comment type="similarity">
    <text evidence="1">Belongs to the VPS13 family.</text>
</comment>
<feature type="region of interest" description="Disordered" evidence="2">
    <location>
        <begin position="241"/>
        <end position="263"/>
    </location>
</feature>
<name>D7FMF7_ECTSI</name>
<evidence type="ECO:0000313" key="4">
    <source>
        <dbReference type="Proteomes" id="UP000002630"/>
    </source>
</evidence>
<evidence type="ECO:0000256" key="1">
    <source>
        <dbReference type="ARBA" id="ARBA00006545"/>
    </source>
</evidence>
<accession>D7FMF7</accession>
<proteinExistence type="inferred from homology"/>
<feature type="region of interest" description="Disordered" evidence="2">
    <location>
        <begin position="1"/>
        <end position="84"/>
    </location>
</feature>
<dbReference type="EMBL" id="FN648209">
    <property type="protein sequence ID" value="CBJ29969.1"/>
    <property type="molecule type" value="Genomic_DNA"/>
</dbReference>
<dbReference type="EMBL" id="FN649728">
    <property type="protein sequence ID" value="CBJ29969.1"/>
    <property type="molecule type" value="Genomic_DNA"/>
</dbReference>
<gene>
    <name evidence="3" type="ORF">Esi_0169_0041</name>
</gene>
<keyword evidence="4" id="KW-1185">Reference proteome</keyword>
<feature type="region of interest" description="Disordered" evidence="2">
    <location>
        <begin position="705"/>
        <end position="749"/>
    </location>
</feature>
<sequence>MSSLPLLPPSPALSGQTAARPPRQELKASPPQGPSESRPPADKPAATRDTALYPRGGFRKTRQPGGGDGASPSPVQEGGDSASSEEISLRELHVFCRAVRVSVVDGDRGEVVLGSLEGMSMNVAATEAEVEVKFKLGSLQIDNHLPGTSFPVLLQPVRPGYQGGDNKCVRFTLVAAPRVKNVAYIKLASLNVEEFDLRLDEGMVRWAQGLADRVMWTLVADRRADEMDKWPLPQEAFCSSQAGHPGGGKASGENIDGSSVGGGQGSTGMVVSRGGGEGAFASRYVYLEVFQVSSVKVRLSLQRAKDSFDNVYVGVKPGQMLLDLMMRMDSAHIKLKSLIVHNTTTTRSRLTLTAREHYERELKQQAFLMLGSLEAFGNPVGLVRGMGQGMQDFVKEPVLGLLKSVEDLAPEELMHGMARGAGSLLNHSVGGVANSVSLITGTVSQNLTTLAMDKEYKLKRARRKDARGENKDVLDGIGSAGGSLARGLTDGVSGLIKNPLKGAESGGLAGFAKGVGTGMLGLVVKPVVGVTDAATDLLQGVRGTTASIAQIGKPSPSASPYHQTAGPPSAGHGRGGSLGAAGDGGGAIGGGGAGGWDEGVGQVRPRRVLYGSMRTLRPYAIEDARAAALLRTTRYKEEEYAAHLEISQAAGAGATSKPTSAVVILTQSLVLLLRVPGGEVVLEQRLAGIQAVEIKAEGVLLHLHPPSTPKAPRQGASGYLGLPPPPSEEDDGPGGGRNRGRVQARGIPCREEASKRRLYDLLDAAVKNAARAL</sequence>
<dbReference type="OrthoDB" id="428159at2759"/>
<evidence type="ECO:0000256" key="2">
    <source>
        <dbReference type="SAM" id="MobiDB-lite"/>
    </source>
</evidence>
<evidence type="ECO:0000313" key="3">
    <source>
        <dbReference type="EMBL" id="CBJ29969.1"/>
    </source>
</evidence>
<protein>
    <recommendedName>
        <fullName evidence="5">Vacuolar protein sorting-associated protein 13 DH-like domain-containing protein</fullName>
    </recommendedName>
</protein>
<dbReference type="InParanoid" id="D7FMF7"/>
<dbReference type="PANTHER" id="PTHR16166:SF93">
    <property type="entry name" value="INTERMEMBRANE LIPID TRANSFER PROTEIN VPS13"/>
    <property type="match status" value="1"/>
</dbReference>
<organism evidence="3 4">
    <name type="scientific">Ectocarpus siliculosus</name>
    <name type="common">Brown alga</name>
    <name type="synonym">Conferva siliculosa</name>
    <dbReference type="NCBI Taxonomy" id="2880"/>
    <lineage>
        <taxon>Eukaryota</taxon>
        <taxon>Sar</taxon>
        <taxon>Stramenopiles</taxon>
        <taxon>Ochrophyta</taxon>
        <taxon>PX clade</taxon>
        <taxon>Phaeophyceae</taxon>
        <taxon>Ectocarpales</taxon>
        <taxon>Ectocarpaceae</taxon>
        <taxon>Ectocarpus</taxon>
    </lineage>
</organism>
<dbReference type="GO" id="GO:0006623">
    <property type="term" value="P:protein targeting to vacuole"/>
    <property type="evidence" value="ECO:0007669"/>
    <property type="project" value="TreeGrafter"/>
</dbReference>
<dbReference type="Proteomes" id="UP000002630">
    <property type="component" value="Linkage Group LG03"/>
</dbReference>
<dbReference type="PANTHER" id="PTHR16166">
    <property type="entry name" value="VACUOLAR PROTEIN SORTING-ASSOCIATED PROTEIN VPS13"/>
    <property type="match status" value="1"/>
</dbReference>
<reference evidence="3 4" key="1">
    <citation type="journal article" date="2010" name="Nature">
        <title>The Ectocarpus genome and the independent evolution of multicellularity in brown algae.</title>
        <authorList>
            <person name="Cock J.M."/>
            <person name="Sterck L."/>
            <person name="Rouze P."/>
            <person name="Scornet D."/>
            <person name="Allen A.E."/>
            <person name="Amoutzias G."/>
            <person name="Anthouard V."/>
            <person name="Artiguenave F."/>
            <person name="Aury J.M."/>
            <person name="Badger J.H."/>
            <person name="Beszteri B."/>
            <person name="Billiau K."/>
            <person name="Bonnet E."/>
            <person name="Bothwell J.H."/>
            <person name="Bowler C."/>
            <person name="Boyen C."/>
            <person name="Brownlee C."/>
            <person name="Carrano C.J."/>
            <person name="Charrier B."/>
            <person name="Cho G.Y."/>
            <person name="Coelho S.M."/>
            <person name="Collen J."/>
            <person name="Corre E."/>
            <person name="Da Silva C."/>
            <person name="Delage L."/>
            <person name="Delaroque N."/>
            <person name="Dittami S.M."/>
            <person name="Doulbeau S."/>
            <person name="Elias M."/>
            <person name="Farnham G."/>
            <person name="Gachon C.M."/>
            <person name="Gschloessl B."/>
            <person name="Heesch S."/>
            <person name="Jabbari K."/>
            <person name="Jubin C."/>
            <person name="Kawai H."/>
            <person name="Kimura K."/>
            <person name="Kloareg B."/>
            <person name="Kupper F.C."/>
            <person name="Lang D."/>
            <person name="Le Bail A."/>
            <person name="Leblanc C."/>
            <person name="Lerouge P."/>
            <person name="Lohr M."/>
            <person name="Lopez P.J."/>
            <person name="Martens C."/>
            <person name="Maumus F."/>
            <person name="Michel G."/>
            <person name="Miranda-Saavedra D."/>
            <person name="Morales J."/>
            <person name="Moreau H."/>
            <person name="Motomura T."/>
            <person name="Nagasato C."/>
            <person name="Napoli C.A."/>
            <person name="Nelson D.R."/>
            <person name="Nyvall-Collen P."/>
            <person name="Peters A.F."/>
            <person name="Pommier C."/>
            <person name="Potin P."/>
            <person name="Poulain J."/>
            <person name="Quesneville H."/>
            <person name="Read B."/>
            <person name="Rensing S.A."/>
            <person name="Ritter A."/>
            <person name="Rousvoal S."/>
            <person name="Samanta M."/>
            <person name="Samson G."/>
            <person name="Schroeder D.C."/>
            <person name="Segurens B."/>
            <person name="Strittmatter M."/>
            <person name="Tonon T."/>
            <person name="Tregear J.W."/>
            <person name="Valentin K."/>
            <person name="von Dassow P."/>
            <person name="Yamagishi T."/>
            <person name="Van de Peer Y."/>
            <person name="Wincker P."/>
        </authorList>
    </citation>
    <scope>NUCLEOTIDE SEQUENCE [LARGE SCALE GENOMIC DNA]</scope>
    <source>
        <strain evidence="4">Ec32 / CCAP1310/4</strain>
    </source>
</reference>
<dbReference type="InterPro" id="IPR026847">
    <property type="entry name" value="VPS13"/>
</dbReference>